<organism evidence="4 5">
    <name type="scientific">Candidatus Sungiibacteriota bacterium</name>
    <dbReference type="NCBI Taxonomy" id="2750080"/>
    <lineage>
        <taxon>Bacteria</taxon>
        <taxon>Candidatus Sungiibacteriota</taxon>
    </lineage>
</organism>
<evidence type="ECO:0000256" key="2">
    <source>
        <dbReference type="SAM" id="MobiDB-lite"/>
    </source>
</evidence>
<dbReference type="PANTHER" id="PTHR22648:SF0">
    <property type="entry name" value="TRANSCRIPTION TERMINATION_ANTITERMINATION PROTEIN NUSA"/>
    <property type="match status" value="1"/>
</dbReference>
<dbReference type="GO" id="GO:0003723">
    <property type="term" value="F:RNA binding"/>
    <property type="evidence" value="ECO:0007669"/>
    <property type="project" value="UniProtKB-KW"/>
</dbReference>
<dbReference type="SUPFAM" id="SSF69705">
    <property type="entry name" value="Transcription factor NusA, N-terminal domain"/>
    <property type="match status" value="1"/>
</dbReference>
<reference evidence="4" key="1">
    <citation type="submission" date="2020-07" db="EMBL/GenBank/DDBJ databases">
        <title>Huge and variable diversity of episymbiotic CPR bacteria and DPANN archaea in groundwater ecosystems.</title>
        <authorList>
            <person name="He C.Y."/>
            <person name="Keren R."/>
            <person name="Whittaker M."/>
            <person name="Farag I.F."/>
            <person name="Doudna J."/>
            <person name="Cate J.H.D."/>
            <person name="Banfield J.F."/>
        </authorList>
    </citation>
    <scope>NUCLEOTIDE SEQUENCE</scope>
    <source>
        <strain evidence="4">NC_groundwater_418_Ag_B-0.1um_45_10</strain>
    </source>
</reference>
<dbReference type="AlphaFoldDB" id="A0A931YE21"/>
<dbReference type="PANTHER" id="PTHR22648">
    <property type="entry name" value="TRANSCRIPTION TERMINATION FACTOR NUSA"/>
    <property type="match status" value="1"/>
</dbReference>
<evidence type="ECO:0000313" key="5">
    <source>
        <dbReference type="Proteomes" id="UP000709672"/>
    </source>
</evidence>
<dbReference type="GO" id="GO:0006353">
    <property type="term" value="P:DNA-templated transcription termination"/>
    <property type="evidence" value="ECO:0007669"/>
    <property type="project" value="InterPro"/>
</dbReference>
<sequence>MVDLKQFISAIDQIAEEKGIPKEKVVETIEMALAAAYKKDYGEKGQNIRVKLEEKTGEAKFFQVMTAVDESMIFSEEEIAQMERERAEREAKMKGESEELIENTEPQPPAVETVESE</sequence>
<feature type="compositionally biased region" description="Basic and acidic residues" evidence="2">
    <location>
        <begin position="84"/>
        <end position="97"/>
    </location>
</feature>
<evidence type="ECO:0000256" key="1">
    <source>
        <dbReference type="ARBA" id="ARBA00022884"/>
    </source>
</evidence>
<dbReference type="Pfam" id="PF08529">
    <property type="entry name" value="NusA_N"/>
    <property type="match status" value="1"/>
</dbReference>
<dbReference type="InterPro" id="IPR036555">
    <property type="entry name" value="NusA_N_sf"/>
</dbReference>
<evidence type="ECO:0000313" key="4">
    <source>
        <dbReference type="EMBL" id="MBI2466173.1"/>
    </source>
</evidence>
<evidence type="ECO:0000259" key="3">
    <source>
        <dbReference type="Pfam" id="PF08529"/>
    </source>
</evidence>
<protein>
    <recommendedName>
        <fullName evidence="3">Transcription factor NusA N-terminal domain-containing protein</fullName>
    </recommendedName>
</protein>
<feature type="non-terminal residue" evidence="4">
    <location>
        <position position="117"/>
    </location>
</feature>
<feature type="region of interest" description="Disordered" evidence="2">
    <location>
        <begin position="84"/>
        <end position="117"/>
    </location>
</feature>
<dbReference type="GO" id="GO:0005829">
    <property type="term" value="C:cytosol"/>
    <property type="evidence" value="ECO:0007669"/>
    <property type="project" value="TreeGrafter"/>
</dbReference>
<dbReference type="GO" id="GO:0003700">
    <property type="term" value="F:DNA-binding transcription factor activity"/>
    <property type="evidence" value="ECO:0007669"/>
    <property type="project" value="InterPro"/>
</dbReference>
<name>A0A931YE21_9BACT</name>
<dbReference type="Proteomes" id="UP000709672">
    <property type="component" value="Unassembled WGS sequence"/>
</dbReference>
<keyword evidence="1" id="KW-0694">RNA-binding</keyword>
<comment type="caution">
    <text evidence="4">The sequence shown here is derived from an EMBL/GenBank/DDBJ whole genome shotgun (WGS) entry which is preliminary data.</text>
</comment>
<dbReference type="GO" id="GO:0031564">
    <property type="term" value="P:transcription antitermination"/>
    <property type="evidence" value="ECO:0007669"/>
    <property type="project" value="InterPro"/>
</dbReference>
<feature type="domain" description="Transcription factor NusA N-terminal" evidence="3">
    <location>
        <begin position="7"/>
        <end position="99"/>
    </location>
</feature>
<gene>
    <name evidence="4" type="ORF">HYV66_03050</name>
</gene>
<dbReference type="InterPro" id="IPR030842">
    <property type="entry name" value="TF_NusA_bacterial"/>
</dbReference>
<dbReference type="Gene3D" id="3.30.1480.10">
    <property type="entry name" value="NusA, N-terminal domain"/>
    <property type="match status" value="1"/>
</dbReference>
<proteinExistence type="predicted"/>
<dbReference type="EMBL" id="JACPHQ010000042">
    <property type="protein sequence ID" value="MBI2466173.1"/>
    <property type="molecule type" value="Genomic_DNA"/>
</dbReference>
<dbReference type="InterPro" id="IPR013735">
    <property type="entry name" value="TF_NusA_N"/>
</dbReference>
<accession>A0A931YE21</accession>